<evidence type="ECO:0000313" key="5">
    <source>
        <dbReference type="EMBL" id="KAB1440536.1"/>
    </source>
</evidence>
<comment type="similarity">
    <text evidence="1">Belongs to the UPF0236 family.</text>
</comment>
<dbReference type="EMBL" id="WAGX01000005">
    <property type="protein sequence ID" value="KAB1438353.1"/>
    <property type="molecule type" value="Genomic_DNA"/>
</dbReference>
<reference evidence="2 6" key="2">
    <citation type="submission" date="2020-02" db="EMBL/GenBank/DDBJ databases">
        <title>Candidatus Galacturonibacter soehngenii shows hetero-acetogenic catabolism of galacturonic acid but lacks a canonical carbon monoxide dehydrogenase/acetyl-CoA synthase complex.</title>
        <authorList>
            <person name="Diender M."/>
            <person name="Stouten G.R."/>
            <person name="Petersen J.F."/>
            <person name="Nielsen P.H."/>
            <person name="Dueholm M.S."/>
            <person name="Pronk J.T."/>
            <person name="Van Loosdrecht M.C.M."/>
        </authorList>
    </citation>
    <scope>NUCLEOTIDE SEQUENCE [LARGE SCALE GENOMIC DNA]</scope>
    <source>
        <strain evidence="2">GalUA</strain>
    </source>
</reference>
<evidence type="ECO:0000313" key="6">
    <source>
        <dbReference type="Proteomes" id="UP000461768"/>
    </source>
</evidence>
<dbReference type="EMBL" id="WAGX01000005">
    <property type="protein sequence ID" value="KAB1438611.1"/>
    <property type="molecule type" value="Genomic_DNA"/>
</dbReference>
<name>A0A7V7UC15_9FIRM</name>
<dbReference type="NCBIfam" id="NF033529">
    <property type="entry name" value="transpos_ISLre2"/>
    <property type="match status" value="1"/>
</dbReference>
<dbReference type="Proteomes" id="UP000461768">
    <property type="component" value="Unassembled WGS sequence"/>
</dbReference>
<dbReference type="RefSeq" id="WP_151141076.1">
    <property type="nucleotide sequence ID" value="NZ_WAGX01000003.1"/>
</dbReference>
<evidence type="ECO:0000313" key="3">
    <source>
        <dbReference type="EMBL" id="KAB1438353.1"/>
    </source>
</evidence>
<dbReference type="OrthoDB" id="2162583at2"/>
<proteinExistence type="inferred from homology"/>
<reference evidence="2 6" key="1">
    <citation type="submission" date="2019-09" db="EMBL/GenBank/DDBJ databases">
        <authorList>
            <person name="Valk L.C."/>
        </authorList>
    </citation>
    <scope>NUCLEOTIDE SEQUENCE [LARGE SCALE GENOMIC DNA]</scope>
    <source>
        <strain evidence="2">GalUA</strain>
    </source>
</reference>
<organism evidence="2 6">
    <name type="scientific">Candidatus Galacturonatibacter soehngenii</name>
    <dbReference type="NCBI Taxonomy" id="2307010"/>
    <lineage>
        <taxon>Bacteria</taxon>
        <taxon>Bacillati</taxon>
        <taxon>Bacillota</taxon>
        <taxon>Clostridia</taxon>
        <taxon>Lachnospirales</taxon>
        <taxon>Lachnospiraceae</taxon>
        <taxon>Candidatus Galacturonatibacter</taxon>
    </lineage>
</organism>
<evidence type="ECO:0000313" key="2">
    <source>
        <dbReference type="EMBL" id="KAB1438199.1"/>
    </source>
</evidence>
<gene>
    <name evidence="5" type="ORF">F7O84_01520</name>
    <name evidence="2" type="ORF">F7O84_11635</name>
    <name evidence="3" type="ORF">F7O84_12460</name>
    <name evidence="4" type="ORF">F7O84_13865</name>
</gene>
<dbReference type="InterPro" id="IPR009620">
    <property type="entry name" value="UPF0236"/>
</dbReference>
<dbReference type="AlphaFoldDB" id="A0A7V7UC15"/>
<keyword evidence="6" id="KW-1185">Reference proteome</keyword>
<evidence type="ECO:0000313" key="4">
    <source>
        <dbReference type="EMBL" id="KAB1438611.1"/>
    </source>
</evidence>
<evidence type="ECO:0000256" key="1">
    <source>
        <dbReference type="ARBA" id="ARBA00006539"/>
    </source>
</evidence>
<dbReference type="EMBL" id="WAGX01000005">
    <property type="protein sequence ID" value="KAB1438199.1"/>
    <property type="molecule type" value="Genomic_DNA"/>
</dbReference>
<dbReference type="EMBL" id="WAGX01000003">
    <property type="protein sequence ID" value="KAB1440536.1"/>
    <property type="molecule type" value="Genomic_DNA"/>
</dbReference>
<dbReference type="Pfam" id="PF06782">
    <property type="entry name" value="UPF0236"/>
    <property type="match status" value="1"/>
</dbReference>
<sequence length="484" mass="56154">MIKSIQQFQSEGVKKLENIFVDYSTDMKKIAEMVQGVTKSVVDLGLSMIAEEWESYDEMLRRNKHIRRGWQIVKRDQTSLVTSLGEVTYHKTLFYHPKEKTYAYLLDKVMQLDPHTRLTEDAVAQMLNEAVDSSYRKGGERVSISETQVSKETVMNKIHSLEFPKIKPLQEKKQVKYLYIDADEDHVSLQYLDKKGDIKKPRSNTIMPRLVYVYEGITNDNGRNELIGKAHFGGIYEGSAEITRLWGEVYEYIENSYDIEYLEKIYINGDGAAWIKSGQKLIHKAKFVLDRFHMHKYIIGATSHLLDSVEDARREIYKAIYGEKKWLAEKTFEKILNVTEKGSKQKTVMAAREYILGNWSGIMQWVRDKNKEVECSAEGHISHILADRMSSRPLGWSKTGADKMSRLRIYKSNKADILELVRYQKQEFAQAVGCEEVIYNSNQMFQMERANRKRLGNLADIPVYSIPYTQIKKIAALKNHIWGL</sequence>
<accession>A0A7V7UC15</accession>
<comment type="caution">
    <text evidence="2">The sequence shown here is derived from an EMBL/GenBank/DDBJ whole genome shotgun (WGS) entry which is preliminary data.</text>
</comment>
<protein>
    <submittedName>
        <fullName evidence="2">ISLre2 family transposase</fullName>
    </submittedName>
</protein>